<accession>A0A918Q314</accession>
<reference evidence="2" key="2">
    <citation type="submission" date="2020-09" db="EMBL/GenBank/DDBJ databases">
        <authorList>
            <person name="Sun Q."/>
            <person name="Kim S."/>
        </authorList>
    </citation>
    <scope>NUCLEOTIDE SEQUENCE</scope>
    <source>
        <strain evidence="2">KCTC 32296</strain>
    </source>
</reference>
<feature type="region of interest" description="Disordered" evidence="1">
    <location>
        <begin position="47"/>
        <end position="67"/>
    </location>
</feature>
<sequence length="67" mass="6832">MRICIGMVVVAAVGLTGCVSTYSTDPVMGMGAAAVGEPQAFSVTMFDHPDETAPMPTVHHSPAVAGR</sequence>
<dbReference type="EMBL" id="BMZB01000001">
    <property type="protein sequence ID" value="GGZ29460.1"/>
    <property type="molecule type" value="Genomic_DNA"/>
</dbReference>
<proteinExistence type="predicted"/>
<protein>
    <recommendedName>
        <fullName evidence="4">Lipoprotein</fullName>
    </recommendedName>
</protein>
<dbReference type="Proteomes" id="UP000662572">
    <property type="component" value="Unassembled WGS sequence"/>
</dbReference>
<keyword evidence="3" id="KW-1185">Reference proteome</keyword>
<dbReference type="RefSeq" id="WP_189485691.1">
    <property type="nucleotide sequence ID" value="NZ_BMZB01000001.1"/>
</dbReference>
<dbReference type="AlphaFoldDB" id="A0A918Q314"/>
<organism evidence="2 3">
    <name type="scientific">Asticcacaulis endophyticus</name>
    <dbReference type="NCBI Taxonomy" id="1395890"/>
    <lineage>
        <taxon>Bacteria</taxon>
        <taxon>Pseudomonadati</taxon>
        <taxon>Pseudomonadota</taxon>
        <taxon>Alphaproteobacteria</taxon>
        <taxon>Caulobacterales</taxon>
        <taxon>Caulobacteraceae</taxon>
        <taxon>Asticcacaulis</taxon>
    </lineage>
</organism>
<gene>
    <name evidence="2" type="ORF">GCM10011273_14390</name>
</gene>
<comment type="caution">
    <text evidence="2">The sequence shown here is derived from an EMBL/GenBank/DDBJ whole genome shotgun (WGS) entry which is preliminary data.</text>
</comment>
<evidence type="ECO:0000256" key="1">
    <source>
        <dbReference type="SAM" id="MobiDB-lite"/>
    </source>
</evidence>
<evidence type="ECO:0008006" key="4">
    <source>
        <dbReference type="Google" id="ProtNLM"/>
    </source>
</evidence>
<evidence type="ECO:0000313" key="2">
    <source>
        <dbReference type="EMBL" id="GGZ29460.1"/>
    </source>
</evidence>
<evidence type="ECO:0000313" key="3">
    <source>
        <dbReference type="Proteomes" id="UP000662572"/>
    </source>
</evidence>
<name>A0A918Q314_9CAUL</name>
<reference evidence="2" key="1">
    <citation type="journal article" date="2014" name="Int. J. Syst. Evol. Microbiol.">
        <title>Complete genome sequence of Corynebacterium casei LMG S-19264T (=DSM 44701T), isolated from a smear-ripened cheese.</title>
        <authorList>
            <consortium name="US DOE Joint Genome Institute (JGI-PGF)"/>
            <person name="Walter F."/>
            <person name="Albersmeier A."/>
            <person name="Kalinowski J."/>
            <person name="Ruckert C."/>
        </authorList>
    </citation>
    <scope>NUCLEOTIDE SEQUENCE</scope>
    <source>
        <strain evidence="2">KCTC 32296</strain>
    </source>
</reference>
<dbReference type="PROSITE" id="PS51257">
    <property type="entry name" value="PROKAR_LIPOPROTEIN"/>
    <property type="match status" value="1"/>
</dbReference>